<reference evidence="3" key="1">
    <citation type="submission" date="2015-03" db="EMBL/GenBank/DDBJ databases">
        <title>Pseudomonas frederiksbergensis hydrocarbon degrader.</title>
        <authorList>
            <person name="Brown L.M."/>
            <person name="Ruiz O.N."/>
            <person name="Mueller S."/>
            <person name="Gunasekera T.S."/>
        </authorList>
    </citation>
    <scope>NUCLEOTIDE SEQUENCE [LARGE SCALE GENOMIC DNA]</scope>
    <source>
        <strain evidence="3">SI8</strain>
    </source>
</reference>
<evidence type="ECO:0000256" key="1">
    <source>
        <dbReference type="SAM" id="MobiDB-lite"/>
    </source>
</evidence>
<accession>A0A0B1YSL5</accession>
<dbReference type="AlphaFoldDB" id="A0A0B1YSL5"/>
<name>A0A0B1YSL5_9PSED</name>
<evidence type="ECO:0000313" key="3">
    <source>
        <dbReference type="Proteomes" id="UP000030949"/>
    </source>
</evidence>
<dbReference type="Pfam" id="PF04325">
    <property type="entry name" value="DUF465"/>
    <property type="match status" value="1"/>
</dbReference>
<dbReference type="EMBL" id="JQGJ01000028">
    <property type="protein sequence ID" value="KHK61639.1"/>
    <property type="molecule type" value="Genomic_DNA"/>
</dbReference>
<dbReference type="RefSeq" id="WP_039594242.1">
    <property type="nucleotide sequence ID" value="NZ_JQGJ02000025.1"/>
</dbReference>
<sequence length="80" mass="9227">MPASHDLYQDLNCSKEAVQQRRQQDPELDRLLDEYMDLDNQVLAAESISAGNVEDDDLRKLKEQRLSIKDKITRQLASNP</sequence>
<protein>
    <recommendedName>
        <fullName evidence="4">DUF465 domain-containing protein</fullName>
    </recommendedName>
</protein>
<dbReference type="InterPro" id="IPR007420">
    <property type="entry name" value="DUF465"/>
</dbReference>
<proteinExistence type="predicted"/>
<evidence type="ECO:0008006" key="4">
    <source>
        <dbReference type="Google" id="ProtNLM"/>
    </source>
</evidence>
<evidence type="ECO:0000313" key="2">
    <source>
        <dbReference type="EMBL" id="KHK61639.1"/>
    </source>
</evidence>
<dbReference type="Proteomes" id="UP000030949">
    <property type="component" value="Unassembled WGS sequence"/>
</dbReference>
<dbReference type="OrthoDB" id="7030268at2"/>
<dbReference type="Gene3D" id="6.10.280.50">
    <property type="match status" value="1"/>
</dbReference>
<feature type="region of interest" description="Disordered" evidence="1">
    <location>
        <begin position="1"/>
        <end position="24"/>
    </location>
</feature>
<organism evidence="2 3">
    <name type="scientific">Pseudomonas frederiksbergensis</name>
    <dbReference type="NCBI Taxonomy" id="104087"/>
    <lineage>
        <taxon>Bacteria</taxon>
        <taxon>Pseudomonadati</taxon>
        <taxon>Pseudomonadota</taxon>
        <taxon>Gammaproteobacteria</taxon>
        <taxon>Pseudomonadales</taxon>
        <taxon>Pseudomonadaceae</taxon>
        <taxon>Pseudomonas</taxon>
    </lineage>
</organism>
<gene>
    <name evidence="2" type="ORF">JZ00_27345</name>
</gene>
<dbReference type="InterPro" id="IPR038444">
    <property type="entry name" value="DUF465_sf"/>
</dbReference>
<comment type="caution">
    <text evidence="2">The sequence shown here is derived from an EMBL/GenBank/DDBJ whole genome shotgun (WGS) entry which is preliminary data.</text>
</comment>